<accession>A0A4S4A0M1</accession>
<organism evidence="2 3">
    <name type="scientific">Flavobacterium supellecticarium</name>
    <dbReference type="NCBI Taxonomy" id="2565924"/>
    <lineage>
        <taxon>Bacteria</taxon>
        <taxon>Pseudomonadati</taxon>
        <taxon>Bacteroidota</taxon>
        <taxon>Flavobacteriia</taxon>
        <taxon>Flavobacteriales</taxon>
        <taxon>Flavobacteriaceae</taxon>
        <taxon>Flavobacterium</taxon>
    </lineage>
</organism>
<keyword evidence="1" id="KW-0812">Transmembrane</keyword>
<gene>
    <name evidence="2" type="ORF">E6C50_08045</name>
</gene>
<name>A0A4S4A0M1_9FLAO</name>
<feature type="transmembrane region" description="Helical" evidence="1">
    <location>
        <begin position="58"/>
        <end position="81"/>
    </location>
</feature>
<keyword evidence="1" id="KW-0472">Membrane</keyword>
<feature type="transmembrane region" description="Helical" evidence="1">
    <location>
        <begin position="87"/>
        <end position="107"/>
    </location>
</feature>
<feature type="transmembrane region" description="Helical" evidence="1">
    <location>
        <begin position="29"/>
        <end position="46"/>
    </location>
</feature>
<dbReference type="GO" id="GO:0005886">
    <property type="term" value="C:plasma membrane"/>
    <property type="evidence" value="ECO:0007669"/>
    <property type="project" value="TreeGrafter"/>
</dbReference>
<dbReference type="Pfam" id="PF03729">
    <property type="entry name" value="DUF308"/>
    <property type="match status" value="2"/>
</dbReference>
<dbReference type="RefSeq" id="WP_136402686.1">
    <property type="nucleotide sequence ID" value="NZ_SSNZ01000002.1"/>
</dbReference>
<feature type="transmembrane region" description="Helical" evidence="1">
    <location>
        <begin position="119"/>
        <end position="138"/>
    </location>
</feature>
<dbReference type="InterPro" id="IPR005325">
    <property type="entry name" value="DUF308_memb"/>
</dbReference>
<reference evidence="2 3" key="1">
    <citation type="submission" date="2019-04" db="EMBL/GenBank/DDBJ databases">
        <title>Flavobacterium sp. nov. isolated from construction timber.</title>
        <authorList>
            <person name="Lin S.-Y."/>
            <person name="Chang C.-T."/>
            <person name="Young C.-C."/>
        </authorList>
    </citation>
    <scope>NUCLEOTIDE SEQUENCE [LARGE SCALE GENOMIC DNA]</scope>
    <source>
        <strain evidence="2 3">CC-CTC003</strain>
    </source>
</reference>
<dbReference type="InterPro" id="IPR052712">
    <property type="entry name" value="Acid_resist_chaperone_HdeD"/>
</dbReference>
<keyword evidence="1" id="KW-1133">Transmembrane helix</keyword>
<proteinExistence type="predicted"/>
<dbReference type="Proteomes" id="UP000307507">
    <property type="component" value="Unassembled WGS sequence"/>
</dbReference>
<dbReference type="PANTHER" id="PTHR34989:SF1">
    <property type="entry name" value="PROTEIN HDED"/>
    <property type="match status" value="1"/>
</dbReference>
<evidence type="ECO:0000313" key="2">
    <source>
        <dbReference type="EMBL" id="THF51702.1"/>
    </source>
</evidence>
<sequence>MNNKLIFLVLGLLFIGVGIKVFCTPLTSYAVLATLFSITFLVNGLLELGYYITQKEKVYGYGWGVSAGILDLVLGICLLANPELSEIVLPYFIGFMLLFRSSTIFALGFELLSLKRHNWGWYMLFGAFGFLFSLFLILNPLFAAITIITWTSLSFITIGISKILYIMLYPQNIQPIL</sequence>
<dbReference type="OrthoDB" id="7059775at2"/>
<feature type="transmembrane region" description="Helical" evidence="1">
    <location>
        <begin position="144"/>
        <end position="168"/>
    </location>
</feature>
<dbReference type="PANTHER" id="PTHR34989">
    <property type="entry name" value="PROTEIN HDED"/>
    <property type="match status" value="1"/>
</dbReference>
<dbReference type="AlphaFoldDB" id="A0A4S4A0M1"/>
<dbReference type="EMBL" id="SSNZ01000002">
    <property type="protein sequence ID" value="THF51702.1"/>
    <property type="molecule type" value="Genomic_DNA"/>
</dbReference>
<keyword evidence="3" id="KW-1185">Reference proteome</keyword>
<evidence type="ECO:0000256" key="1">
    <source>
        <dbReference type="SAM" id="Phobius"/>
    </source>
</evidence>
<comment type="caution">
    <text evidence="2">The sequence shown here is derived from an EMBL/GenBank/DDBJ whole genome shotgun (WGS) entry which is preliminary data.</text>
</comment>
<evidence type="ECO:0000313" key="3">
    <source>
        <dbReference type="Proteomes" id="UP000307507"/>
    </source>
</evidence>
<protein>
    <submittedName>
        <fullName evidence="2">HdeD family acid-resistance protein</fullName>
    </submittedName>
</protein>